<dbReference type="AlphaFoldDB" id="A0A396HUT8"/>
<reference evidence="2" key="1">
    <citation type="journal article" date="2018" name="Nat. Plants">
        <title>Whole-genome landscape of Medicago truncatula symbiotic genes.</title>
        <authorList>
            <person name="Pecrix Y."/>
            <person name="Staton S.E."/>
            <person name="Sallet E."/>
            <person name="Lelandais-Briere C."/>
            <person name="Moreau S."/>
            <person name="Carrere S."/>
            <person name="Blein T."/>
            <person name="Jardinaud M.F."/>
            <person name="Latrasse D."/>
            <person name="Zouine M."/>
            <person name="Zahm M."/>
            <person name="Kreplak J."/>
            <person name="Mayjonade B."/>
            <person name="Satge C."/>
            <person name="Perez M."/>
            <person name="Cauet S."/>
            <person name="Marande W."/>
            <person name="Chantry-Darmon C."/>
            <person name="Lopez-Roques C."/>
            <person name="Bouchez O."/>
            <person name="Berard A."/>
            <person name="Debelle F."/>
            <person name="Munos S."/>
            <person name="Bendahmane A."/>
            <person name="Berges H."/>
            <person name="Niebel A."/>
            <person name="Buitink J."/>
            <person name="Frugier F."/>
            <person name="Benhamed M."/>
            <person name="Crespi M."/>
            <person name="Gouzy J."/>
            <person name="Gamas P."/>
        </authorList>
    </citation>
    <scope>NUCLEOTIDE SEQUENCE [LARGE SCALE GENOMIC DNA]</scope>
    <source>
        <strain evidence="2">cv. Jemalong A17</strain>
    </source>
</reference>
<dbReference type="Gramene" id="rna31645">
    <property type="protein sequence ID" value="RHN56273.1"/>
    <property type="gene ID" value="gene31645"/>
</dbReference>
<dbReference type="EMBL" id="PSQE01000005">
    <property type="protein sequence ID" value="RHN56273.1"/>
    <property type="molecule type" value="Genomic_DNA"/>
</dbReference>
<protein>
    <submittedName>
        <fullName evidence="1">Uncharacterized protein</fullName>
    </submittedName>
</protein>
<evidence type="ECO:0000313" key="2">
    <source>
        <dbReference type="Proteomes" id="UP000265566"/>
    </source>
</evidence>
<proteinExistence type="predicted"/>
<dbReference type="Proteomes" id="UP000265566">
    <property type="component" value="Chromosome 5"/>
</dbReference>
<organism evidence="1 2">
    <name type="scientific">Medicago truncatula</name>
    <name type="common">Barrel medic</name>
    <name type="synonym">Medicago tribuloides</name>
    <dbReference type="NCBI Taxonomy" id="3880"/>
    <lineage>
        <taxon>Eukaryota</taxon>
        <taxon>Viridiplantae</taxon>
        <taxon>Streptophyta</taxon>
        <taxon>Embryophyta</taxon>
        <taxon>Tracheophyta</taxon>
        <taxon>Spermatophyta</taxon>
        <taxon>Magnoliopsida</taxon>
        <taxon>eudicotyledons</taxon>
        <taxon>Gunneridae</taxon>
        <taxon>Pentapetalae</taxon>
        <taxon>rosids</taxon>
        <taxon>fabids</taxon>
        <taxon>Fabales</taxon>
        <taxon>Fabaceae</taxon>
        <taxon>Papilionoideae</taxon>
        <taxon>50 kb inversion clade</taxon>
        <taxon>NPAAA clade</taxon>
        <taxon>Hologalegina</taxon>
        <taxon>IRL clade</taxon>
        <taxon>Trifolieae</taxon>
        <taxon>Medicago</taxon>
    </lineage>
</organism>
<evidence type="ECO:0000313" key="1">
    <source>
        <dbReference type="EMBL" id="RHN56273.1"/>
    </source>
</evidence>
<gene>
    <name evidence="1" type="ORF">MtrunA17_Chr5g0427671</name>
</gene>
<name>A0A396HUT8_MEDTR</name>
<accession>A0A396HUT8</accession>
<comment type="caution">
    <text evidence="1">The sequence shown here is derived from an EMBL/GenBank/DDBJ whole genome shotgun (WGS) entry which is preliminary data.</text>
</comment>
<sequence>MVVRRDPFSAPPILPLFSPEPLLSPSSSLFLGSRRHFAAVHKVVSDPVWFVVLSHGLGRFAPASILSLDGFLLVRGSGLAGCCWCSYEFLSFAAGCGSERWWWIDLCCCWFVNLEPGLRWVLWFCPDMLERVRYVDGPC</sequence>